<dbReference type="EMBL" id="QHKI01000012">
    <property type="protein sequence ID" value="RSM85516.1"/>
    <property type="molecule type" value="Genomic_DNA"/>
</dbReference>
<evidence type="ECO:0008006" key="12">
    <source>
        <dbReference type="Google" id="ProtNLM"/>
    </source>
</evidence>
<dbReference type="InterPro" id="IPR051677">
    <property type="entry name" value="AfsR-DnrI-RedD_regulator"/>
</dbReference>
<dbReference type="InterPro" id="IPR027417">
    <property type="entry name" value="P-loop_NTPase"/>
</dbReference>
<dbReference type="SMART" id="SM01043">
    <property type="entry name" value="BTAD"/>
    <property type="match status" value="1"/>
</dbReference>
<dbReference type="Pfam" id="PF00005">
    <property type="entry name" value="ABC_tran"/>
    <property type="match status" value="1"/>
</dbReference>
<dbReference type="SMART" id="SM00862">
    <property type="entry name" value="Trans_reg_C"/>
    <property type="match status" value="1"/>
</dbReference>
<evidence type="ECO:0000313" key="11">
    <source>
        <dbReference type="Proteomes" id="UP000287547"/>
    </source>
</evidence>
<dbReference type="Proteomes" id="UP000287547">
    <property type="component" value="Unassembled WGS sequence"/>
</dbReference>
<dbReference type="PROSITE" id="PS51755">
    <property type="entry name" value="OMPR_PHOB"/>
    <property type="match status" value="1"/>
</dbReference>
<gene>
    <name evidence="10" type="ORF">DMH04_17350</name>
</gene>
<dbReference type="InterPro" id="IPR011990">
    <property type="entry name" value="TPR-like_helical_dom_sf"/>
</dbReference>
<protein>
    <recommendedName>
        <fullName evidence="12">DNA-binding transcriptional activator of the SARP family</fullName>
    </recommendedName>
</protein>
<comment type="similarity">
    <text evidence="1">Belongs to the AfsR/DnrI/RedD regulatory family.</text>
</comment>
<keyword evidence="4" id="KW-0805">Transcription regulation</keyword>
<keyword evidence="5 7" id="KW-0238">DNA-binding</keyword>
<dbReference type="SUPFAM" id="SSF52540">
    <property type="entry name" value="P-loop containing nucleoside triphosphate hydrolases"/>
    <property type="match status" value="1"/>
</dbReference>
<dbReference type="Gene3D" id="3.40.50.300">
    <property type="entry name" value="P-loop containing nucleotide triphosphate hydrolases"/>
    <property type="match status" value="1"/>
</dbReference>
<evidence type="ECO:0000256" key="7">
    <source>
        <dbReference type="PROSITE-ProRule" id="PRU01091"/>
    </source>
</evidence>
<organism evidence="10 11">
    <name type="scientific">Kibdelosporangium aridum</name>
    <dbReference type="NCBI Taxonomy" id="2030"/>
    <lineage>
        <taxon>Bacteria</taxon>
        <taxon>Bacillati</taxon>
        <taxon>Actinomycetota</taxon>
        <taxon>Actinomycetes</taxon>
        <taxon>Pseudonocardiales</taxon>
        <taxon>Pseudonocardiaceae</taxon>
        <taxon>Kibdelosporangium</taxon>
    </lineage>
</organism>
<dbReference type="Gene3D" id="1.10.10.10">
    <property type="entry name" value="Winged helix-like DNA-binding domain superfamily/Winged helix DNA-binding domain"/>
    <property type="match status" value="1"/>
</dbReference>
<dbReference type="GO" id="GO:0016887">
    <property type="term" value="F:ATP hydrolysis activity"/>
    <property type="evidence" value="ECO:0007669"/>
    <property type="project" value="InterPro"/>
</dbReference>
<dbReference type="InterPro" id="IPR003439">
    <property type="entry name" value="ABC_transporter-like_ATP-bd"/>
</dbReference>
<dbReference type="InterPro" id="IPR001867">
    <property type="entry name" value="OmpR/PhoB-type_DNA-bd"/>
</dbReference>
<dbReference type="AlphaFoldDB" id="A0A428ZBU3"/>
<dbReference type="SUPFAM" id="SSF48452">
    <property type="entry name" value="TPR-like"/>
    <property type="match status" value="1"/>
</dbReference>
<dbReference type="SUPFAM" id="SSF46894">
    <property type="entry name" value="C-terminal effector domain of the bipartite response regulators"/>
    <property type="match status" value="1"/>
</dbReference>
<dbReference type="Pfam" id="PF03704">
    <property type="entry name" value="BTAD"/>
    <property type="match status" value="1"/>
</dbReference>
<dbReference type="CDD" id="cd15831">
    <property type="entry name" value="BTAD"/>
    <property type="match status" value="1"/>
</dbReference>
<dbReference type="InterPro" id="IPR016032">
    <property type="entry name" value="Sig_transdc_resp-reg_C-effctor"/>
</dbReference>
<evidence type="ECO:0000259" key="8">
    <source>
        <dbReference type="PROSITE" id="PS50893"/>
    </source>
</evidence>
<dbReference type="PROSITE" id="PS50893">
    <property type="entry name" value="ABC_TRANSPORTER_2"/>
    <property type="match status" value="1"/>
</dbReference>
<feature type="domain" description="OmpR/PhoB-type" evidence="9">
    <location>
        <begin position="7"/>
        <end position="109"/>
    </location>
</feature>
<dbReference type="GO" id="GO:0005524">
    <property type="term" value="F:ATP binding"/>
    <property type="evidence" value="ECO:0007669"/>
    <property type="project" value="UniProtKB-KW"/>
</dbReference>
<dbReference type="OrthoDB" id="4336084at2"/>
<evidence type="ECO:0000256" key="2">
    <source>
        <dbReference type="ARBA" id="ARBA00022741"/>
    </source>
</evidence>
<evidence type="ECO:0000256" key="3">
    <source>
        <dbReference type="ARBA" id="ARBA00022840"/>
    </source>
</evidence>
<dbReference type="InterPro" id="IPR005158">
    <property type="entry name" value="BTAD"/>
</dbReference>
<dbReference type="GO" id="GO:0000160">
    <property type="term" value="P:phosphorelay signal transduction system"/>
    <property type="evidence" value="ECO:0007669"/>
    <property type="project" value="InterPro"/>
</dbReference>
<dbReference type="PANTHER" id="PTHR35807">
    <property type="entry name" value="TRANSCRIPTIONAL REGULATOR REDD-RELATED"/>
    <property type="match status" value="1"/>
</dbReference>
<keyword evidence="6" id="KW-0804">Transcription</keyword>
<evidence type="ECO:0000259" key="9">
    <source>
        <dbReference type="PROSITE" id="PS51755"/>
    </source>
</evidence>
<dbReference type="GO" id="GO:0003677">
    <property type="term" value="F:DNA binding"/>
    <property type="evidence" value="ECO:0007669"/>
    <property type="project" value="UniProtKB-UniRule"/>
</dbReference>
<evidence type="ECO:0000256" key="4">
    <source>
        <dbReference type="ARBA" id="ARBA00023015"/>
    </source>
</evidence>
<evidence type="ECO:0000256" key="5">
    <source>
        <dbReference type="ARBA" id="ARBA00023125"/>
    </source>
</evidence>
<name>A0A428ZBU3_KIBAR</name>
<dbReference type="SMART" id="SM00382">
    <property type="entry name" value="AAA"/>
    <property type="match status" value="1"/>
</dbReference>
<feature type="DNA-binding region" description="OmpR/PhoB-type" evidence="7">
    <location>
        <begin position="7"/>
        <end position="109"/>
    </location>
</feature>
<dbReference type="InterPro" id="IPR003593">
    <property type="entry name" value="AAA+_ATPase"/>
</dbReference>
<dbReference type="Gene3D" id="1.25.40.10">
    <property type="entry name" value="Tetratricopeptide repeat domain"/>
    <property type="match status" value="1"/>
</dbReference>
<sequence>MNRAQRANYREGAAVDFRLLGAVEAWFDQQRIDLGPRKQRFLFAVLALQINQLVPVSQLVDLTWPQSPPATATHAIHVRVSQLRATLAKRGLTEKIQIVTRGASYGLQADPMCVDTHRFRALINAAREDQDDAKKVTSFREALAMWQGPPLADVAEPEIVDQLCGGLQETRIVAMEECLDAELRLGRHAVVIDELTELVARYPYRQRLLAQLMLALHRSGRAADALSVYQAARQRLVRELGLDPDPPLRQLEHAILRADPAIDFVPRNSIPKQRKANGPPAVETFGLTKRYGSRIVLDDVSFTAQTGRIVGLVGPTGSGKTTVIRLLSTLLPPTSGHFTIAGVPSSRPAEMRNKVGVLSAEARCPGRQTGLEHLTYHARLFGLSKPGAVDAAGRLLAAVGLDEHASTRIGEYTPAMCRFLALARALVHQPAVLLLDEPTSGLDPAANRRMLDLVRDVAAARGTTVILSSNDMTDVEQACDQVLILDAGVPVVFASVGELMESSTLTRQR</sequence>
<accession>A0A428ZBU3</accession>
<comment type="caution">
    <text evidence="10">The sequence shown here is derived from an EMBL/GenBank/DDBJ whole genome shotgun (WGS) entry which is preliminary data.</text>
</comment>
<dbReference type="GO" id="GO:0006355">
    <property type="term" value="P:regulation of DNA-templated transcription"/>
    <property type="evidence" value="ECO:0007669"/>
    <property type="project" value="InterPro"/>
</dbReference>
<keyword evidence="3" id="KW-0067">ATP-binding</keyword>
<evidence type="ECO:0000313" key="10">
    <source>
        <dbReference type="EMBL" id="RSM85516.1"/>
    </source>
</evidence>
<dbReference type="InterPro" id="IPR036388">
    <property type="entry name" value="WH-like_DNA-bd_sf"/>
</dbReference>
<dbReference type="PANTHER" id="PTHR35807:SF1">
    <property type="entry name" value="TRANSCRIPTIONAL REGULATOR REDD"/>
    <property type="match status" value="1"/>
</dbReference>
<proteinExistence type="inferred from homology"/>
<feature type="domain" description="ABC transporter" evidence="8">
    <location>
        <begin position="282"/>
        <end position="509"/>
    </location>
</feature>
<keyword evidence="2" id="KW-0547">Nucleotide-binding</keyword>
<evidence type="ECO:0000256" key="6">
    <source>
        <dbReference type="ARBA" id="ARBA00023163"/>
    </source>
</evidence>
<evidence type="ECO:0000256" key="1">
    <source>
        <dbReference type="ARBA" id="ARBA00005820"/>
    </source>
</evidence>
<reference evidence="10 11" key="1">
    <citation type="submission" date="2018-05" db="EMBL/GenBank/DDBJ databases">
        <title>Evolution of GPA BGCs.</title>
        <authorList>
            <person name="Waglechner N."/>
            <person name="Wright G.D."/>
        </authorList>
    </citation>
    <scope>NUCLEOTIDE SEQUENCE [LARGE SCALE GENOMIC DNA]</scope>
    <source>
        <strain evidence="10 11">A82846</strain>
    </source>
</reference>